<name>A0A2P2KG08_RHIMU</name>
<dbReference type="AlphaFoldDB" id="A0A2P2KG08"/>
<accession>A0A2P2KG08</accession>
<reference evidence="1" key="1">
    <citation type="submission" date="2018-02" db="EMBL/GenBank/DDBJ databases">
        <title>Rhizophora mucronata_Transcriptome.</title>
        <authorList>
            <person name="Meera S.P."/>
            <person name="Sreeshan A."/>
            <person name="Augustine A."/>
        </authorList>
    </citation>
    <scope>NUCLEOTIDE SEQUENCE</scope>
    <source>
        <tissue evidence="1">Leaf</tissue>
    </source>
</reference>
<proteinExistence type="predicted"/>
<dbReference type="EMBL" id="GGEC01024178">
    <property type="protein sequence ID" value="MBX04662.1"/>
    <property type="molecule type" value="Transcribed_RNA"/>
</dbReference>
<evidence type="ECO:0000313" key="1">
    <source>
        <dbReference type="EMBL" id="MBX04662.1"/>
    </source>
</evidence>
<protein>
    <submittedName>
        <fullName evidence="1">Uncharacterized protein</fullName>
    </submittedName>
</protein>
<organism evidence="1">
    <name type="scientific">Rhizophora mucronata</name>
    <name type="common">Asiatic mangrove</name>
    <dbReference type="NCBI Taxonomy" id="61149"/>
    <lineage>
        <taxon>Eukaryota</taxon>
        <taxon>Viridiplantae</taxon>
        <taxon>Streptophyta</taxon>
        <taxon>Embryophyta</taxon>
        <taxon>Tracheophyta</taxon>
        <taxon>Spermatophyta</taxon>
        <taxon>Magnoliopsida</taxon>
        <taxon>eudicotyledons</taxon>
        <taxon>Gunneridae</taxon>
        <taxon>Pentapetalae</taxon>
        <taxon>rosids</taxon>
        <taxon>fabids</taxon>
        <taxon>Malpighiales</taxon>
        <taxon>Rhizophoraceae</taxon>
        <taxon>Rhizophora</taxon>
    </lineage>
</organism>
<sequence>MRWITAYTTSIVIQLMEFLTLEIHLLSEFMIDKNDMEVIT</sequence>